<dbReference type="AlphaFoldDB" id="A0A1H0WYD5"/>
<keyword evidence="2" id="KW-0328">Glycosyltransferase</keyword>
<dbReference type="STRING" id="930152.SAMN05216565_1195"/>
<protein>
    <submittedName>
        <fullName evidence="5">Glycosyl transferase family 2</fullName>
    </submittedName>
</protein>
<keyword evidence="6" id="KW-1185">Reference proteome</keyword>
<evidence type="ECO:0000256" key="2">
    <source>
        <dbReference type="ARBA" id="ARBA00022676"/>
    </source>
</evidence>
<dbReference type="Gene3D" id="3.90.550.10">
    <property type="entry name" value="Spore Coat Polysaccharide Biosynthesis Protein SpsA, Chain A"/>
    <property type="match status" value="2"/>
</dbReference>
<dbReference type="PANTHER" id="PTHR43398">
    <property type="entry name" value="DOLICHOL-PHOSPHATE MANNOSYLTRANSFERASE SUBUNIT 1"/>
    <property type="match status" value="1"/>
</dbReference>
<name>A0A1H0WYD5_9BACI</name>
<evidence type="ECO:0000256" key="3">
    <source>
        <dbReference type="ARBA" id="ARBA00022679"/>
    </source>
</evidence>
<keyword evidence="3 5" id="KW-0808">Transferase</keyword>
<dbReference type="InterPro" id="IPR001173">
    <property type="entry name" value="Glyco_trans_2-like"/>
</dbReference>
<dbReference type="SUPFAM" id="SSF53448">
    <property type="entry name" value="Nucleotide-diphospho-sugar transferases"/>
    <property type="match status" value="2"/>
</dbReference>
<evidence type="ECO:0000313" key="6">
    <source>
        <dbReference type="Proteomes" id="UP000199159"/>
    </source>
</evidence>
<dbReference type="RefSeq" id="WP_090859387.1">
    <property type="nucleotide sequence ID" value="NZ_FNJU01000019.1"/>
</dbReference>
<sequence>MVNVSVIIPLRNEEEKIAEIISEVKRINPFEIITVVNGSTDRTESITKSLGCKVIQYKESLGHNVGRAIGAYYAKGEILLFIDGDIVIKGELLQKMIDKLKEGYDITLNNLNWMLNIQAFQLDQVSLAKKALGDLCNHNESGINSLVAIPHALTRKALERIGWHQLANAPISQAIALKENLLIAAPFYIEVIKSNRIRPELHLTIEKNTPYTRSQSRIIGDHLEAINYMIKKDGIRGGYSEDSHRSLRDILPKTEIQNKRSVVIVVQQAPLNWSNAIEYLKSLGAEEIIFVCEERFPSKTVARHEHVKFITVPRKLGLFEGRVIGAAACTGDNLLFLDEMDVIEKINAEPFYKKIESGSDIALKNVSTVFRKSHPFDSINTIQYFLNVALKKPNLLNNSLFYTPFSVSRKALNKIGINNLINPPLAMAIAIKQQLGIQSLNSIVNSKRYNSYQKYEEIILGDFFTAFNQLFTDTDFRGGYAASGKNLSVVNELLNNN</sequence>
<dbReference type="InterPro" id="IPR029044">
    <property type="entry name" value="Nucleotide-diphossugar_trans"/>
</dbReference>
<gene>
    <name evidence="5" type="ORF">SAMN05216565_1195</name>
</gene>
<dbReference type="InterPro" id="IPR039528">
    <property type="entry name" value="DPM1-like"/>
</dbReference>
<evidence type="ECO:0000259" key="4">
    <source>
        <dbReference type="Pfam" id="PF00535"/>
    </source>
</evidence>
<dbReference type="EMBL" id="FNJU01000019">
    <property type="protein sequence ID" value="SDP95630.1"/>
    <property type="molecule type" value="Genomic_DNA"/>
</dbReference>
<feature type="domain" description="Glycosyltransferase 2-like" evidence="4">
    <location>
        <begin position="5"/>
        <end position="107"/>
    </location>
</feature>
<proteinExistence type="inferred from homology"/>
<dbReference type="GO" id="GO:0004582">
    <property type="term" value="F:dolichyl-phosphate beta-D-mannosyltransferase activity"/>
    <property type="evidence" value="ECO:0007669"/>
    <property type="project" value="InterPro"/>
</dbReference>
<evidence type="ECO:0000313" key="5">
    <source>
        <dbReference type="EMBL" id="SDP95630.1"/>
    </source>
</evidence>
<dbReference type="PANTHER" id="PTHR43398:SF1">
    <property type="entry name" value="DOLICHOL-PHOSPHATE MANNOSYLTRANSFERASE SUBUNIT 1"/>
    <property type="match status" value="1"/>
</dbReference>
<organism evidence="5 6">
    <name type="scientific">Litchfieldia salsa</name>
    <dbReference type="NCBI Taxonomy" id="930152"/>
    <lineage>
        <taxon>Bacteria</taxon>
        <taxon>Bacillati</taxon>
        <taxon>Bacillota</taxon>
        <taxon>Bacilli</taxon>
        <taxon>Bacillales</taxon>
        <taxon>Bacillaceae</taxon>
        <taxon>Litchfieldia</taxon>
    </lineage>
</organism>
<dbReference type="Pfam" id="PF00535">
    <property type="entry name" value="Glycos_transf_2"/>
    <property type="match status" value="2"/>
</dbReference>
<dbReference type="Proteomes" id="UP000199159">
    <property type="component" value="Unassembled WGS sequence"/>
</dbReference>
<feature type="domain" description="Glycosyltransferase 2-like" evidence="4">
    <location>
        <begin position="303"/>
        <end position="399"/>
    </location>
</feature>
<evidence type="ECO:0000256" key="1">
    <source>
        <dbReference type="ARBA" id="ARBA00006739"/>
    </source>
</evidence>
<accession>A0A1H0WYD5</accession>
<dbReference type="OrthoDB" id="2902148at2"/>
<dbReference type="GO" id="GO:0016020">
    <property type="term" value="C:membrane"/>
    <property type="evidence" value="ECO:0007669"/>
    <property type="project" value="GOC"/>
</dbReference>
<dbReference type="GO" id="GO:0009247">
    <property type="term" value="P:glycolipid biosynthetic process"/>
    <property type="evidence" value="ECO:0007669"/>
    <property type="project" value="TreeGrafter"/>
</dbReference>
<reference evidence="6" key="1">
    <citation type="submission" date="2016-10" db="EMBL/GenBank/DDBJ databases">
        <authorList>
            <person name="Varghese N."/>
            <person name="Submissions S."/>
        </authorList>
    </citation>
    <scope>NUCLEOTIDE SEQUENCE [LARGE SCALE GENOMIC DNA]</scope>
    <source>
        <strain evidence="6">IBRC-M10078</strain>
    </source>
</reference>
<comment type="similarity">
    <text evidence="1">Belongs to the glycosyltransferase 2 family.</text>
</comment>